<dbReference type="CDD" id="cd00158">
    <property type="entry name" value="RHOD"/>
    <property type="match status" value="1"/>
</dbReference>
<dbReference type="InterPro" id="IPR022376">
    <property type="entry name" value="PQQ_CXXCW"/>
</dbReference>
<sequence>MARPACEAEAMTEFRLISRAALVALMPLAGLAEPVAGSLFDQVSGLRIAAYRAPLPDTVPGGRVVGADQVAALARGGALLIDTLPAPGHRIRDDGGWIIPERHDTLPGAYWLPEIGRGDIDLEIRDYLAGALAGCDTAQPMVVFCRSDCWMSWNAVQQIAALGFTDLAWYPGGIEDWADHGRATEPARPLPMGASLCG</sequence>
<dbReference type="AlphaFoldDB" id="A0A1H8J9W7"/>
<organism evidence="2 3">
    <name type="scientific">Paracoccus alcaliphilus</name>
    <dbReference type="NCBI Taxonomy" id="34002"/>
    <lineage>
        <taxon>Bacteria</taxon>
        <taxon>Pseudomonadati</taxon>
        <taxon>Pseudomonadota</taxon>
        <taxon>Alphaproteobacteria</taxon>
        <taxon>Rhodobacterales</taxon>
        <taxon>Paracoccaceae</taxon>
        <taxon>Paracoccus</taxon>
    </lineage>
</organism>
<keyword evidence="3" id="KW-1185">Reference proteome</keyword>
<dbReference type="PROSITE" id="PS50206">
    <property type="entry name" value="RHODANESE_3"/>
    <property type="match status" value="1"/>
</dbReference>
<evidence type="ECO:0000313" key="2">
    <source>
        <dbReference type="EMBL" id="SEN77401.1"/>
    </source>
</evidence>
<dbReference type="InterPro" id="IPR001763">
    <property type="entry name" value="Rhodanese-like_dom"/>
</dbReference>
<name>A0A1H8J9W7_9RHOB</name>
<dbReference type="Gene3D" id="3.40.250.10">
    <property type="entry name" value="Rhodanese-like domain"/>
    <property type="match status" value="1"/>
</dbReference>
<evidence type="ECO:0000259" key="1">
    <source>
        <dbReference type="PROSITE" id="PS50206"/>
    </source>
</evidence>
<dbReference type="STRING" id="34002.SAMN04489859_101640"/>
<protein>
    <submittedName>
        <fullName evidence="2">PQQ-dependent catabolism-associated CXXCW motif protein</fullName>
    </submittedName>
</protein>
<dbReference type="Proteomes" id="UP000199054">
    <property type="component" value="Unassembled WGS sequence"/>
</dbReference>
<dbReference type="SUPFAM" id="SSF52821">
    <property type="entry name" value="Rhodanese/Cell cycle control phosphatase"/>
    <property type="match status" value="1"/>
</dbReference>
<accession>A0A1H8J9W7</accession>
<proteinExistence type="predicted"/>
<dbReference type="InterPro" id="IPR036873">
    <property type="entry name" value="Rhodanese-like_dom_sf"/>
</dbReference>
<gene>
    <name evidence="2" type="ORF">SAMN04489859_101640</name>
</gene>
<dbReference type="Pfam" id="PF00581">
    <property type="entry name" value="Rhodanese"/>
    <property type="match status" value="1"/>
</dbReference>
<dbReference type="EMBL" id="FODE01000016">
    <property type="protein sequence ID" value="SEN77401.1"/>
    <property type="molecule type" value="Genomic_DNA"/>
</dbReference>
<evidence type="ECO:0000313" key="3">
    <source>
        <dbReference type="Proteomes" id="UP000199054"/>
    </source>
</evidence>
<reference evidence="2 3" key="1">
    <citation type="submission" date="2016-10" db="EMBL/GenBank/DDBJ databases">
        <authorList>
            <person name="de Groot N.N."/>
        </authorList>
    </citation>
    <scope>NUCLEOTIDE SEQUENCE [LARGE SCALE GENOMIC DNA]</scope>
    <source>
        <strain evidence="2 3">DSM 8512</strain>
    </source>
</reference>
<feature type="domain" description="Rhodanese" evidence="1">
    <location>
        <begin position="142"/>
        <end position="186"/>
    </location>
</feature>
<dbReference type="NCBIfam" id="TIGR03865">
    <property type="entry name" value="PQQ_CXXCW"/>
    <property type="match status" value="1"/>
</dbReference>